<accession>A0AAU8J3C1</accession>
<protein>
    <submittedName>
        <fullName evidence="2">Uncharacterized protein</fullName>
    </submittedName>
</protein>
<reference evidence="2" key="1">
    <citation type="submission" date="2024-06" db="EMBL/GenBank/DDBJ databases">
        <title>Streptomyces sp. strain HUAS MG91 genome sequences.</title>
        <authorList>
            <person name="Mo P."/>
        </authorList>
    </citation>
    <scope>NUCLEOTIDE SEQUENCE</scope>
    <source>
        <strain evidence="2">HUAS MG91</strain>
    </source>
</reference>
<dbReference type="AlphaFoldDB" id="A0AAU8J3C1"/>
<feature type="region of interest" description="Disordered" evidence="1">
    <location>
        <begin position="1"/>
        <end position="45"/>
    </location>
</feature>
<proteinExistence type="predicted"/>
<dbReference type="RefSeq" id="WP_353946878.1">
    <property type="nucleotide sequence ID" value="NZ_CP159534.1"/>
</dbReference>
<dbReference type="EMBL" id="CP159534">
    <property type="protein sequence ID" value="XCJ75447.1"/>
    <property type="molecule type" value="Genomic_DNA"/>
</dbReference>
<gene>
    <name evidence="2" type="ORF">ABII15_38150</name>
</gene>
<sequence length="45" mass="4659">MAGHAHGLGGRGLADPHDVHGQVAETTPQPATEQAVQAWHRAASH</sequence>
<organism evidence="2">
    <name type="scientific">Streptomyces tabacisoli</name>
    <dbReference type="NCBI Taxonomy" id="3156398"/>
    <lineage>
        <taxon>Bacteria</taxon>
        <taxon>Bacillati</taxon>
        <taxon>Actinomycetota</taxon>
        <taxon>Actinomycetes</taxon>
        <taxon>Kitasatosporales</taxon>
        <taxon>Streptomycetaceae</taxon>
        <taxon>Streptomyces</taxon>
    </lineage>
</organism>
<evidence type="ECO:0000256" key="1">
    <source>
        <dbReference type="SAM" id="MobiDB-lite"/>
    </source>
</evidence>
<evidence type="ECO:0000313" key="2">
    <source>
        <dbReference type="EMBL" id="XCJ75447.1"/>
    </source>
</evidence>
<feature type="compositionally biased region" description="Polar residues" evidence="1">
    <location>
        <begin position="24"/>
        <end position="35"/>
    </location>
</feature>
<feature type="compositionally biased region" description="Gly residues" evidence="1">
    <location>
        <begin position="1"/>
        <end position="12"/>
    </location>
</feature>
<dbReference type="KEGG" id="stac:ABII15_38150"/>
<name>A0AAU8J3C1_9ACTN</name>